<dbReference type="Proteomes" id="UP000006322">
    <property type="component" value="Unassembled WGS sequence"/>
</dbReference>
<sequence length="47" mass="5352">MRSFKHLNSQRSIAFDGICSHGVKCLLRMLILDRPQRNGLAISIKQV</sequence>
<dbReference type="AlphaFoldDB" id="K7AJN2"/>
<accession>K7AJN2</accession>
<organism evidence="1 2">
    <name type="scientific">Paraglaciecola polaris LMG 21857</name>
    <dbReference type="NCBI Taxonomy" id="1129793"/>
    <lineage>
        <taxon>Bacteria</taxon>
        <taxon>Pseudomonadati</taxon>
        <taxon>Pseudomonadota</taxon>
        <taxon>Gammaproteobacteria</taxon>
        <taxon>Alteromonadales</taxon>
        <taxon>Alteromonadaceae</taxon>
        <taxon>Paraglaciecola</taxon>
    </lineage>
</organism>
<evidence type="ECO:0000313" key="2">
    <source>
        <dbReference type="Proteomes" id="UP000006322"/>
    </source>
</evidence>
<dbReference type="EMBL" id="BAER01000138">
    <property type="protein sequence ID" value="GAC35495.1"/>
    <property type="molecule type" value="Genomic_DNA"/>
</dbReference>
<evidence type="ECO:0000313" key="1">
    <source>
        <dbReference type="EMBL" id="GAC35495.1"/>
    </source>
</evidence>
<dbReference type="STRING" id="1129793.GPLA_4621"/>
<comment type="caution">
    <text evidence="1">The sequence shown here is derived from an EMBL/GenBank/DDBJ whole genome shotgun (WGS) entry which is preliminary data.</text>
</comment>
<keyword evidence="2" id="KW-1185">Reference proteome</keyword>
<reference evidence="2" key="1">
    <citation type="journal article" date="2014" name="Environ. Microbiol.">
        <title>Comparative genomics of the marine bacterial genus Glaciecola reveals the high degree of genomic diversity and genomic characteristic for cold adaptation.</title>
        <authorList>
            <person name="Qin Q.L."/>
            <person name="Xie B.B."/>
            <person name="Yu Y."/>
            <person name="Shu Y.L."/>
            <person name="Rong J.C."/>
            <person name="Zhang Y.J."/>
            <person name="Zhao D.L."/>
            <person name="Chen X.L."/>
            <person name="Zhang X.Y."/>
            <person name="Chen B."/>
            <person name="Zhou B.C."/>
            <person name="Zhang Y.Z."/>
        </authorList>
    </citation>
    <scope>NUCLEOTIDE SEQUENCE [LARGE SCALE GENOMIC DNA]</scope>
    <source>
        <strain evidence="2">LMG 21857</strain>
    </source>
</reference>
<proteinExistence type="predicted"/>
<protein>
    <submittedName>
        <fullName evidence="1">Uncharacterized protein</fullName>
    </submittedName>
</protein>
<gene>
    <name evidence="1" type="ORF">GPLA_4621</name>
</gene>
<name>K7AJN2_9ALTE</name>